<organism evidence="1 2">
    <name type="scientific">Melastoma candidum</name>
    <dbReference type="NCBI Taxonomy" id="119954"/>
    <lineage>
        <taxon>Eukaryota</taxon>
        <taxon>Viridiplantae</taxon>
        <taxon>Streptophyta</taxon>
        <taxon>Embryophyta</taxon>
        <taxon>Tracheophyta</taxon>
        <taxon>Spermatophyta</taxon>
        <taxon>Magnoliopsida</taxon>
        <taxon>eudicotyledons</taxon>
        <taxon>Gunneridae</taxon>
        <taxon>Pentapetalae</taxon>
        <taxon>rosids</taxon>
        <taxon>malvids</taxon>
        <taxon>Myrtales</taxon>
        <taxon>Melastomataceae</taxon>
        <taxon>Melastomatoideae</taxon>
        <taxon>Melastomateae</taxon>
        <taxon>Melastoma</taxon>
    </lineage>
</organism>
<accession>A0ACB9M456</accession>
<comment type="caution">
    <text evidence="1">The sequence shown here is derived from an EMBL/GenBank/DDBJ whole genome shotgun (WGS) entry which is preliminary data.</text>
</comment>
<name>A0ACB9M456_9MYRT</name>
<gene>
    <name evidence="1" type="ORF">MLD38_032654</name>
</gene>
<reference evidence="2" key="1">
    <citation type="journal article" date="2023" name="Front. Plant Sci.">
        <title>Chromosomal-level genome assembly of Melastoma candidum provides insights into trichome evolution.</title>
        <authorList>
            <person name="Zhong Y."/>
            <person name="Wu W."/>
            <person name="Sun C."/>
            <person name="Zou P."/>
            <person name="Liu Y."/>
            <person name="Dai S."/>
            <person name="Zhou R."/>
        </authorList>
    </citation>
    <scope>NUCLEOTIDE SEQUENCE [LARGE SCALE GENOMIC DNA]</scope>
</reference>
<dbReference type="EMBL" id="CM042889">
    <property type="protein sequence ID" value="KAI4319003.1"/>
    <property type="molecule type" value="Genomic_DNA"/>
</dbReference>
<sequence>MNVFYGQANGGYASSHEFFDGFEFGQGKESSPGLKTYPDIGQAAFGVYGRLIVAASCVEYTIMISDNLATLFPTAYATVAGLGLGPHQLFAIAATLIARPACWLRNLTLLSYISVGGVVSSILIVIGLLWLGVMNEVGFHSASAMPNIRFSQTYTPPCDGHRSFHFGFCLFMYLGVAVCGYSMFRDDIKSPFTLNMPTQFVATKLTIWTTVINPLSKFALTITPVALCLEELLPPSLQQSYAIVIMIRTTLVMTTLAVALAVPFFGFIMALMGSILTMLAALIIPCTCYLRLLKGRLSKLEISMCWFTITVGVLCSIIGTYSAIARLGDNSM</sequence>
<keyword evidence="2" id="KW-1185">Reference proteome</keyword>
<proteinExistence type="predicted"/>
<dbReference type="Proteomes" id="UP001057402">
    <property type="component" value="Chromosome 10"/>
</dbReference>
<evidence type="ECO:0000313" key="2">
    <source>
        <dbReference type="Proteomes" id="UP001057402"/>
    </source>
</evidence>
<protein>
    <submittedName>
        <fullName evidence="1">Uncharacterized protein</fullName>
    </submittedName>
</protein>
<evidence type="ECO:0000313" key="1">
    <source>
        <dbReference type="EMBL" id="KAI4319003.1"/>
    </source>
</evidence>